<sequence>MLAMSTEKQGGWSMYTALYRSFRPETFDGILGQEHIVKILKNQIKTETTVHAYLFCGTRGTGKTSTARILAKAMNCLAETGERPCGVCANCLSIKDGAFMDVIEIDAASNNGVDNIRELRESVKYPPAAGRCKVYIIDEVHMLSTGAFNALLKTLEEPPENVMFILATTEVQKLPATILSRCLRLDFKRVPERILKQGMRDICSQIEVRISDAALGLIASNADGSVRDALSLLDQCISTGDKTVARDDVIDILGTAGEEIFVEMTELVLERQIAEALLLLDRILQDGKDVRQFMKDWIAHFRSLLMTKFIKNPEEVLNMSSENVDRIRKQSEEIELGFINDSIVKLSQTLTDAKWSTQPRILLELCIVKLASDLGGAPAIPVVAAPAARRPASSTKNSTEQSNAGEMTADPQIKSKSAVKRSASISDIDCDRLWHAVFEDGEALKGSFNLLRVGTKLKEVCEDCFYVEASNEMMETYIKENSSDLEMLMEKHTGRKLRLECTRNIVSGRDESGKTAEDLADEIGNKFGIHIEIQ</sequence>
<keyword evidence="1" id="KW-0808">Transferase</keyword>
<evidence type="ECO:0000313" key="1">
    <source>
        <dbReference type="EMBL" id="QOX63864.1"/>
    </source>
</evidence>
<dbReference type="EC" id="2.7.7.7" evidence="1"/>
<evidence type="ECO:0000313" key="2">
    <source>
        <dbReference type="Proteomes" id="UP000594014"/>
    </source>
</evidence>
<protein>
    <submittedName>
        <fullName evidence="1">DNA polymerase III subunit gamma/tau</fullName>
        <ecNumber evidence="1">2.7.7.7</ecNumber>
    </submittedName>
</protein>
<keyword evidence="2" id="KW-1185">Reference proteome</keyword>
<proteinExistence type="predicted"/>
<reference evidence="1" key="1">
    <citation type="submission" date="2019-08" db="EMBL/GenBank/DDBJ databases">
        <title>Genome sequence of Clostridiales bacterium MT110.</title>
        <authorList>
            <person name="Cao J."/>
        </authorList>
    </citation>
    <scope>NUCLEOTIDE SEQUENCE</scope>
    <source>
        <strain evidence="1">MT110</strain>
    </source>
</reference>
<dbReference type="Proteomes" id="UP000594014">
    <property type="component" value="Chromosome"/>
</dbReference>
<organism evidence="1 2">
    <name type="scientific">Anoxybacterium hadale</name>
    <dbReference type="NCBI Taxonomy" id="3408580"/>
    <lineage>
        <taxon>Bacteria</taxon>
        <taxon>Bacillati</taxon>
        <taxon>Bacillota</taxon>
        <taxon>Clostridia</taxon>
        <taxon>Peptostreptococcales</taxon>
        <taxon>Anaerovoracaceae</taxon>
        <taxon>Anoxybacterium</taxon>
    </lineage>
</organism>
<accession>A0ACD1ABX1</accession>
<name>A0ACD1ABX1_9FIRM</name>
<dbReference type="EMBL" id="CP042469">
    <property type="protein sequence ID" value="QOX63864.1"/>
    <property type="molecule type" value="Genomic_DNA"/>
</dbReference>
<gene>
    <name evidence="1" type="primary">dnaX</name>
    <name evidence="1" type="ORF">FRZ06_11230</name>
</gene>
<keyword evidence="1" id="KW-0548">Nucleotidyltransferase</keyword>